<keyword evidence="3" id="KW-1185">Reference proteome</keyword>
<evidence type="ECO:0000313" key="2">
    <source>
        <dbReference type="EMBL" id="RKN48430.1"/>
    </source>
</evidence>
<sequence length="262" mass="27293">MPLNGPGGQPEADALPVLFPAPEAEAPSPRTARRSRSPGRDDRPPDEPDGSAGVVGAERDGPPSPPDDDAARQLAFFGADAADPSLADLAGLLVGPAEMSVMGGTARLSVLLDRAWRVHVLVGELAQRGISANWAATDDARHAVRTSYTRLLKPLAAAWLRGPALRPPAGFHLNGRRLRLWLAAAGTPEPPAVLLRLGPVDQECWEPVGAALAAVGLPDATIEAGPDGPVYRVTGRRQLARLAELVGDRPPAAPAAAWPARS</sequence>
<reference evidence="2 3" key="1">
    <citation type="journal article" date="2004" name="Syst. Appl. Microbiol.">
        <title>Cryptoendolithic actinomycetes from antarctic sandstone rock samples: Micromonospora endolithica sp. nov. and two isolates related to Micromonospora coerulea Jensen 1932.</title>
        <authorList>
            <person name="Hirsch P."/>
            <person name="Mevs U."/>
            <person name="Kroppenstedt R.M."/>
            <person name="Schumann P."/>
            <person name="Stackebrandt E."/>
        </authorList>
    </citation>
    <scope>NUCLEOTIDE SEQUENCE [LARGE SCALE GENOMIC DNA]</scope>
    <source>
        <strain evidence="2 3">JCM 12677</strain>
    </source>
</reference>
<dbReference type="OrthoDB" id="3403532at2"/>
<dbReference type="RefSeq" id="WP_120727622.1">
    <property type="nucleotide sequence ID" value="NZ_RBAK01000003.1"/>
</dbReference>
<accession>A0A3A9ZJC2</accession>
<dbReference type="EMBL" id="RBAK01000003">
    <property type="protein sequence ID" value="RKN48430.1"/>
    <property type="molecule type" value="Genomic_DNA"/>
</dbReference>
<name>A0A3A9ZJC2_9ACTN</name>
<dbReference type="Proteomes" id="UP000281726">
    <property type="component" value="Unassembled WGS sequence"/>
</dbReference>
<gene>
    <name evidence="2" type="ORF">D7223_10535</name>
</gene>
<proteinExistence type="predicted"/>
<feature type="region of interest" description="Disordered" evidence="1">
    <location>
        <begin position="1"/>
        <end position="71"/>
    </location>
</feature>
<feature type="compositionally biased region" description="Low complexity" evidence="1">
    <location>
        <begin position="20"/>
        <end position="30"/>
    </location>
</feature>
<comment type="caution">
    <text evidence="2">The sequence shown here is derived from an EMBL/GenBank/DDBJ whole genome shotgun (WGS) entry which is preliminary data.</text>
</comment>
<organism evidence="2 3">
    <name type="scientific">Micromonospora endolithica</name>
    <dbReference type="NCBI Taxonomy" id="230091"/>
    <lineage>
        <taxon>Bacteria</taxon>
        <taxon>Bacillati</taxon>
        <taxon>Actinomycetota</taxon>
        <taxon>Actinomycetes</taxon>
        <taxon>Micromonosporales</taxon>
        <taxon>Micromonosporaceae</taxon>
        <taxon>Micromonospora</taxon>
    </lineage>
</organism>
<evidence type="ECO:0000256" key="1">
    <source>
        <dbReference type="SAM" id="MobiDB-lite"/>
    </source>
</evidence>
<evidence type="ECO:0000313" key="3">
    <source>
        <dbReference type="Proteomes" id="UP000281726"/>
    </source>
</evidence>
<protein>
    <submittedName>
        <fullName evidence="2">Uncharacterized protein</fullName>
    </submittedName>
</protein>
<dbReference type="AlphaFoldDB" id="A0A3A9ZJC2"/>